<name>A0A7V3JAK2_UNCC3</name>
<dbReference type="EMBL" id="DTGG01000118">
    <property type="protein sequence ID" value="HFZ09213.1"/>
    <property type="molecule type" value="Genomic_DNA"/>
</dbReference>
<dbReference type="Pfam" id="PF24175">
    <property type="entry name" value="SU10_adaptor"/>
    <property type="match status" value="1"/>
</dbReference>
<sequence length="378" mass="42977">MPVLIIEHPDISSSEETYLTSSASSGTTQLVTKNTQGFSANDYIVVGEIGNENSEITKISSISGNNTLLVDALKFDHGVDTPVTYIKYNQVRIYRASSKTGTYSLIATINIEVDYPDGTRYDDTTGTSSSWYEAAYYNSLTTVQSDLSDPFPATGITDYCLRGLQDAVVTLANDPFEQRIRRDDITVWINEVYRKVQHKVRQKNLAYSLKYSGELPFTQGQAEYDLPSDFVQLFKIEVAMDSSTYVNPTPLDMRDVEPTRIFTASEPYFYFLDNKIGFKPTPTSGTYKLWYYPTPTTLSSDADELLYPYNQYPEIFVNYAMFRFCQIHKPERVAEYKGLADEAIQTMLTDLAERQIHKPDFVHITSSEYYESLLDQGF</sequence>
<reference evidence="1" key="1">
    <citation type="journal article" date="2020" name="mSystems">
        <title>Genome- and Community-Level Interaction Insights into Carbon Utilization and Element Cycling Functions of Hydrothermarchaeota in Hydrothermal Sediment.</title>
        <authorList>
            <person name="Zhou Z."/>
            <person name="Liu Y."/>
            <person name="Xu W."/>
            <person name="Pan J."/>
            <person name="Luo Z.H."/>
            <person name="Li M."/>
        </authorList>
    </citation>
    <scope>NUCLEOTIDE SEQUENCE [LARGE SCALE GENOMIC DNA]</scope>
    <source>
        <strain evidence="1">SpSt-757</strain>
    </source>
</reference>
<comment type="caution">
    <text evidence="1">The sequence shown here is derived from an EMBL/GenBank/DDBJ whole genome shotgun (WGS) entry which is preliminary data.</text>
</comment>
<evidence type="ECO:0000313" key="1">
    <source>
        <dbReference type="EMBL" id="HFZ09213.1"/>
    </source>
</evidence>
<gene>
    <name evidence="1" type="ORF">ENV41_03670</name>
</gene>
<organism evidence="1">
    <name type="scientific">candidate division CPR3 bacterium</name>
    <dbReference type="NCBI Taxonomy" id="2268181"/>
    <lineage>
        <taxon>Bacteria</taxon>
        <taxon>Bacteria division CPR3</taxon>
    </lineage>
</organism>
<protein>
    <submittedName>
        <fullName evidence="1">Uncharacterized protein</fullName>
    </submittedName>
</protein>
<accession>A0A7V3JAK2</accession>
<dbReference type="AlphaFoldDB" id="A0A7V3JAK2"/>
<proteinExistence type="predicted"/>
<dbReference type="InterPro" id="IPR056209">
    <property type="entry name" value="SU10_adaptor"/>
</dbReference>